<protein>
    <submittedName>
        <fullName evidence="1">Uncharacterized protein</fullName>
    </submittedName>
</protein>
<reference evidence="1 2" key="1">
    <citation type="submission" date="2013-01" db="EMBL/GenBank/DDBJ databases">
        <authorList>
            <person name="Harkins D.M."/>
            <person name="Durkin A.S."/>
            <person name="Brinkac L.M."/>
            <person name="Haft D.H."/>
            <person name="Selengut J.D."/>
            <person name="Sanka R."/>
            <person name="DePew J."/>
            <person name="Purushe J."/>
            <person name="Matthias M.A."/>
            <person name="Vinetz J.M."/>
            <person name="Sutton G.G."/>
            <person name="Nierman W.C."/>
            <person name="Fouts D.E."/>
        </authorList>
    </citation>
    <scope>NUCLEOTIDE SEQUENCE [LARGE SCALE GENOMIC DNA]</scope>
    <source>
        <strain evidence="1 2">ZUN142</strain>
    </source>
</reference>
<accession>M6UCG7</accession>
<dbReference type="Proteomes" id="UP000012153">
    <property type="component" value="Unassembled WGS sequence"/>
</dbReference>
<dbReference type="EMBL" id="AHOP02000015">
    <property type="protein sequence ID" value="EMO42250.1"/>
    <property type="molecule type" value="Genomic_DNA"/>
</dbReference>
<dbReference type="AlphaFoldDB" id="M6UCG7"/>
<evidence type="ECO:0000313" key="2">
    <source>
        <dbReference type="Proteomes" id="UP000012153"/>
    </source>
</evidence>
<name>M6UCG7_9LEPT</name>
<comment type="caution">
    <text evidence="1">The sequence shown here is derived from an EMBL/GenBank/DDBJ whole genome shotgun (WGS) entry which is preliminary data.</text>
</comment>
<sequence length="73" mass="8297">MRVPTVQSLNVKSQFVRVPTVYFFRTKNSGSFLLGNQFQIRLNSNLSVNVGTHTLKPSEFYDLNLSSIVFKKG</sequence>
<organism evidence="1 2">
    <name type="scientific">Leptospira noguchii serovar Autumnalis str. ZUN142</name>
    <dbReference type="NCBI Taxonomy" id="1085540"/>
    <lineage>
        <taxon>Bacteria</taxon>
        <taxon>Pseudomonadati</taxon>
        <taxon>Spirochaetota</taxon>
        <taxon>Spirochaetia</taxon>
        <taxon>Leptospirales</taxon>
        <taxon>Leptospiraceae</taxon>
        <taxon>Leptospira</taxon>
    </lineage>
</organism>
<evidence type="ECO:0000313" key="1">
    <source>
        <dbReference type="EMBL" id="EMO42250.1"/>
    </source>
</evidence>
<proteinExistence type="predicted"/>
<gene>
    <name evidence="1" type="ORF">LEP1GSC186_0325</name>
</gene>